<comment type="caution">
    <text evidence="3">The sequence shown here is derived from an EMBL/GenBank/DDBJ whole genome shotgun (WGS) entry which is preliminary data.</text>
</comment>
<dbReference type="InterPro" id="IPR052906">
    <property type="entry name" value="Type_IV_Methyl-Rstrct_Enzyme"/>
</dbReference>
<evidence type="ECO:0000256" key="1">
    <source>
        <dbReference type="SAM" id="MobiDB-lite"/>
    </source>
</evidence>
<dbReference type="GO" id="GO:0009307">
    <property type="term" value="P:DNA restriction-modification system"/>
    <property type="evidence" value="ECO:0007669"/>
    <property type="project" value="InterPro"/>
</dbReference>
<accession>A0A5B1CBA8</accession>
<keyword evidence="3" id="KW-0255">Endonuclease</keyword>
<dbReference type="GO" id="GO:0015666">
    <property type="term" value="F:restriction endodeoxyribonuclease activity"/>
    <property type="evidence" value="ECO:0007669"/>
    <property type="project" value="TreeGrafter"/>
</dbReference>
<dbReference type="AlphaFoldDB" id="A0A5B1CBA8"/>
<reference evidence="3 4" key="1">
    <citation type="submission" date="2019-08" db="EMBL/GenBank/DDBJ databases">
        <title>Deep-cultivation of Planctomycetes and their phenomic and genomic characterization uncovers novel biology.</title>
        <authorList>
            <person name="Wiegand S."/>
            <person name="Jogler M."/>
            <person name="Boedeker C."/>
            <person name="Pinto D."/>
            <person name="Vollmers J."/>
            <person name="Rivas-Marin E."/>
            <person name="Kohn T."/>
            <person name="Peeters S.H."/>
            <person name="Heuer A."/>
            <person name="Rast P."/>
            <person name="Oberbeckmann S."/>
            <person name="Bunk B."/>
            <person name="Jeske O."/>
            <person name="Meyerdierks A."/>
            <person name="Storesund J.E."/>
            <person name="Kallscheuer N."/>
            <person name="Luecker S."/>
            <person name="Lage O.M."/>
            <person name="Pohl T."/>
            <person name="Merkel B.J."/>
            <person name="Hornburger P."/>
            <person name="Mueller R.-W."/>
            <person name="Bruemmer F."/>
            <person name="Labrenz M."/>
            <person name="Spormann A.M."/>
            <person name="Op Den Camp H."/>
            <person name="Overmann J."/>
            <person name="Amann R."/>
            <person name="Jetten M.S.M."/>
            <person name="Mascher T."/>
            <person name="Medema M.H."/>
            <person name="Devos D.P."/>
            <person name="Kaster A.-K."/>
            <person name="Ovreas L."/>
            <person name="Rohde M."/>
            <person name="Galperin M.Y."/>
            <person name="Jogler C."/>
        </authorList>
    </citation>
    <scope>NUCLEOTIDE SEQUENCE [LARGE SCALE GENOMIC DNA]</scope>
    <source>
        <strain evidence="3 4">LF1</strain>
    </source>
</reference>
<organism evidence="3 4">
    <name type="scientific">Rubripirellula obstinata</name>
    <dbReference type="NCBI Taxonomy" id="406547"/>
    <lineage>
        <taxon>Bacteria</taxon>
        <taxon>Pseudomonadati</taxon>
        <taxon>Planctomycetota</taxon>
        <taxon>Planctomycetia</taxon>
        <taxon>Pirellulales</taxon>
        <taxon>Pirellulaceae</taxon>
        <taxon>Rubripirellula</taxon>
    </lineage>
</organism>
<name>A0A5B1CBA8_9BACT</name>
<dbReference type="InterPro" id="IPR011856">
    <property type="entry name" value="tRNA_endonuc-like_dom_sf"/>
</dbReference>
<keyword evidence="3" id="KW-0378">Hydrolase</keyword>
<feature type="domain" description="Restriction endonuclease type IV Mrr" evidence="2">
    <location>
        <begin position="202"/>
        <end position="318"/>
    </location>
</feature>
<dbReference type="RefSeq" id="WP_068261689.1">
    <property type="nucleotide sequence ID" value="NZ_LWSK01000027.1"/>
</dbReference>
<dbReference type="EMBL" id="VRLW01000001">
    <property type="protein sequence ID" value="KAA1258377.1"/>
    <property type="molecule type" value="Genomic_DNA"/>
</dbReference>
<dbReference type="PANTHER" id="PTHR30015:SF7">
    <property type="entry name" value="TYPE IV METHYL-DIRECTED RESTRICTION ENZYME ECOKMRR"/>
    <property type="match status" value="1"/>
</dbReference>
<dbReference type="Proteomes" id="UP000322699">
    <property type="component" value="Unassembled WGS sequence"/>
</dbReference>
<evidence type="ECO:0000313" key="4">
    <source>
        <dbReference type="Proteomes" id="UP000322699"/>
    </source>
</evidence>
<evidence type="ECO:0000259" key="2">
    <source>
        <dbReference type="Pfam" id="PF04471"/>
    </source>
</evidence>
<dbReference type="GO" id="GO:0003677">
    <property type="term" value="F:DNA binding"/>
    <property type="evidence" value="ECO:0007669"/>
    <property type="project" value="InterPro"/>
</dbReference>
<dbReference type="InterPro" id="IPR011335">
    <property type="entry name" value="Restrct_endonuc-II-like"/>
</dbReference>
<dbReference type="PANTHER" id="PTHR30015">
    <property type="entry name" value="MRR RESTRICTION SYSTEM PROTEIN"/>
    <property type="match status" value="1"/>
</dbReference>
<sequence length="330" mass="36975">MESFVFRVGELYSNEEIYTQLSVGNSGGIRVSLGEDKLPHRLVVMTQSHSRQSTSENPYSDRIEGDVLVYTAAGKEGDQALSGVNQRIPQQVEHRFPIYCFSRMTSRRESRGNPRQWKFMGLLQFLRYFPSKQIDVRGDLRSVWQFDLRVHAIDVPVDPSDDRVVGESVLSEPTDDDDREIDSHEDGSMDPAIVETERKRLLELHPEAFERTVRDVVAASGFRDVCVTKYSNDGGIDVTAFAGEAMWPLGDMQLQIQAKRWLHAVGRPDVANLRGSLAPFASGAVVTTGHFSKAAIRESVAEGKRPIVLIDGYRFAALSYSRCNPANPRN</sequence>
<dbReference type="Gene3D" id="3.40.1350.10">
    <property type="match status" value="1"/>
</dbReference>
<proteinExistence type="predicted"/>
<evidence type="ECO:0000313" key="3">
    <source>
        <dbReference type="EMBL" id="KAA1258377.1"/>
    </source>
</evidence>
<keyword evidence="3" id="KW-0540">Nuclease</keyword>
<protein>
    <submittedName>
        <fullName evidence="3">Restriction endonuclease</fullName>
    </submittedName>
</protein>
<feature type="region of interest" description="Disordered" evidence="1">
    <location>
        <begin position="163"/>
        <end position="187"/>
    </location>
</feature>
<dbReference type="InterPro" id="IPR007560">
    <property type="entry name" value="Restrct_endonuc_IV_Mrr"/>
</dbReference>
<dbReference type="SUPFAM" id="SSF52980">
    <property type="entry name" value="Restriction endonuclease-like"/>
    <property type="match status" value="1"/>
</dbReference>
<gene>
    <name evidence="3" type="ORF">LF1_08960</name>
</gene>
<dbReference type="Pfam" id="PF04471">
    <property type="entry name" value="Mrr_cat"/>
    <property type="match status" value="1"/>
</dbReference>
<dbReference type="OrthoDB" id="9803736at2"/>
<keyword evidence="4" id="KW-1185">Reference proteome</keyword>